<dbReference type="Proteomes" id="UP000782241">
    <property type="component" value="Unassembled WGS sequence"/>
</dbReference>
<evidence type="ECO:0000313" key="8">
    <source>
        <dbReference type="Proteomes" id="UP000782241"/>
    </source>
</evidence>
<evidence type="ECO:0000256" key="2">
    <source>
        <dbReference type="ARBA" id="ARBA00022679"/>
    </source>
</evidence>
<organism evidence="7 8">
    <name type="scientific">Fusarium avenaceum</name>
    <dbReference type="NCBI Taxonomy" id="40199"/>
    <lineage>
        <taxon>Eukaryota</taxon>
        <taxon>Fungi</taxon>
        <taxon>Dikarya</taxon>
        <taxon>Ascomycota</taxon>
        <taxon>Pezizomycotina</taxon>
        <taxon>Sordariomycetes</taxon>
        <taxon>Hypocreomycetidae</taxon>
        <taxon>Hypocreales</taxon>
        <taxon>Nectriaceae</taxon>
        <taxon>Fusarium</taxon>
        <taxon>Fusarium tricinctum species complex</taxon>
    </lineage>
</organism>
<dbReference type="Gene3D" id="3.40.50.1220">
    <property type="entry name" value="TPP-binding domain"/>
    <property type="match status" value="1"/>
</dbReference>
<dbReference type="Gene3D" id="3.30.1600.10">
    <property type="entry name" value="SIR2/SIRT2 'Small Domain"/>
    <property type="match status" value="1"/>
</dbReference>
<dbReference type="PROSITE" id="PS50305">
    <property type="entry name" value="SIRTUIN"/>
    <property type="match status" value="1"/>
</dbReference>
<evidence type="ECO:0000259" key="6">
    <source>
        <dbReference type="PROSITE" id="PS50305"/>
    </source>
</evidence>
<dbReference type="SUPFAM" id="SSF52467">
    <property type="entry name" value="DHS-like NAD/FAD-binding domain"/>
    <property type="match status" value="1"/>
</dbReference>
<comment type="caution">
    <text evidence="7">The sequence shown here is derived from an EMBL/GenBank/DDBJ whole genome shotgun (WGS) entry which is preliminary data.</text>
</comment>
<feature type="binding site" evidence="4">
    <location>
        <position position="211"/>
    </location>
    <ligand>
        <name>Zn(2+)</name>
        <dbReference type="ChEBI" id="CHEBI:29105"/>
    </ligand>
</feature>
<dbReference type="InterPro" id="IPR026591">
    <property type="entry name" value="Sirtuin_cat_small_dom_sf"/>
</dbReference>
<dbReference type="AlphaFoldDB" id="A0A9P7KVN6"/>
<evidence type="ECO:0000256" key="4">
    <source>
        <dbReference type="PROSITE-ProRule" id="PRU00236"/>
    </source>
</evidence>
<feature type="domain" description="Deacetylase sirtuin-type" evidence="6">
    <location>
        <begin position="25"/>
        <end position="318"/>
    </location>
</feature>
<feature type="binding site" evidence="4">
    <location>
        <position position="156"/>
    </location>
    <ligand>
        <name>Zn(2+)</name>
        <dbReference type="ChEBI" id="CHEBI:29105"/>
    </ligand>
</feature>
<dbReference type="GO" id="GO:0017136">
    <property type="term" value="F:histone deacetylase activity, NAD-dependent"/>
    <property type="evidence" value="ECO:0007669"/>
    <property type="project" value="TreeGrafter"/>
</dbReference>
<feature type="binding site" evidence="4">
    <location>
        <position position="159"/>
    </location>
    <ligand>
        <name>Zn(2+)</name>
        <dbReference type="ChEBI" id="CHEBI:29105"/>
    </ligand>
</feature>
<proteinExistence type="inferred from homology"/>
<gene>
    <name evidence="7" type="ORF">KAF25_001340</name>
</gene>
<protein>
    <recommendedName>
        <fullName evidence="6">Deacetylase sirtuin-type domain-containing protein</fullName>
    </recommendedName>
</protein>
<dbReference type="InterPro" id="IPR027546">
    <property type="entry name" value="Sirtuin_class_III"/>
</dbReference>
<dbReference type="InterPro" id="IPR007590">
    <property type="entry name" value="Saf4/Yju2"/>
</dbReference>
<dbReference type="GO" id="GO:0046872">
    <property type="term" value="F:metal ion binding"/>
    <property type="evidence" value="ECO:0007669"/>
    <property type="project" value="UniProtKB-KW"/>
</dbReference>
<keyword evidence="4" id="KW-0862">Zinc</keyword>
<dbReference type="GO" id="GO:0005634">
    <property type="term" value="C:nucleus"/>
    <property type="evidence" value="ECO:0007669"/>
    <property type="project" value="TreeGrafter"/>
</dbReference>
<accession>A0A9P7KVN6</accession>
<evidence type="ECO:0000313" key="7">
    <source>
        <dbReference type="EMBL" id="KAG5663404.1"/>
    </source>
</evidence>
<dbReference type="GO" id="GO:0036055">
    <property type="term" value="F:protein-succinyllysine desuccinylase activity"/>
    <property type="evidence" value="ECO:0007669"/>
    <property type="project" value="InterPro"/>
</dbReference>
<dbReference type="InterPro" id="IPR029035">
    <property type="entry name" value="DHS-like_NAD/FAD-binding_dom"/>
</dbReference>
<dbReference type="CDD" id="cd01412">
    <property type="entry name" value="SIRT5_Af1_CobB"/>
    <property type="match status" value="1"/>
</dbReference>
<comment type="similarity">
    <text evidence="1">Belongs to the sirtuin family. Class I subfamily.</text>
</comment>
<feature type="region of interest" description="Disordered" evidence="5">
    <location>
        <begin position="639"/>
        <end position="701"/>
    </location>
</feature>
<dbReference type="InterPro" id="IPR050134">
    <property type="entry name" value="NAD-dep_sirtuin_deacylases"/>
</dbReference>
<sequence length="701" mass="77659">MTILRTLPRRIFRSSSISNSRFFTTMAPHNDVEAFHDVLRSSKRILALCGAGLSASSGLPTFRGAGGLWRNHDATSLATLDAFEDDPGLVWLFYAYRRHMCLRAEPNPAHHALAALANKNKDFLCLTQNVDNLSQQAGHPQDQLRALHGSLFDIKCTNCSWIGRGNYDDPFCPALAPASVDVEPGKPFPLLDASQPLDPISPDEIPKCPECKTGLQRPGVVWFGENLDEVMLMGITNWLLKDKVDLMLVIGTSAQVYPAAGYIDKAKRKGARIAVINPEAENEEEMYKVKPGDFAFGQDAAEYLPLLLEPVIGKLETEKKNSTPPVPFNTNHIFFFATSTLNKTQAKSRNRNAAMQGFNMGRYVPPDVEGTTSGNRLHNKHPLGARASKPGALTVRFELPFAVWCGTCPKPTIIGQGVRFNAAKRRVGSYFSTPIWSFRFRHVECGGDIEIRTDPQNTAYVVVEGGAKRDTGEDVPREGDTVIMTDQEREALRKNAFASLEKTIEDREQLKRSTLRIDDLVEASAKHWDDPYAQNQKLRKAFRAGRKERERDAAATGNLQDRMSLGMDILPGTEEDSRRAALVDFGSVEDDGRDRALLKPLFHTNEGKKKSGDATSGSKLKVDKETSKRKETFVAELMGNTRAAKDPFLNDTKNETKGPARLPGVKRKRPAQEPESQRLQPPSKAQAQVTVQAGLVDYDSD</sequence>
<keyword evidence="4" id="KW-0479">Metal-binding</keyword>
<dbReference type="Pfam" id="PF04502">
    <property type="entry name" value="Saf4_Yju2"/>
    <property type="match status" value="1"/>
</dbReference>
<keyword evidence="3" id="KW-0520">NAD</keyword>
<evidence type="ECO:0000256" key="1">
    <source>
        <dbReference type="ARBA" id="ARBA00006924"/>
    </source>
</evidence>
<reference evidence="7" key="1">
    <citation type="submission" date="2021-04" db="EMBL/GenBank/DDBJ databases">
        <title>Draft genome of Fusarium avenaceum strain F156N33, isolated from an atmospheric sample in Virginia.</title>
        <authorList>
            <person name="Yang S."/>
            <person name="Vinatzer B.A."/>
            <person name="Coleman J."/>
        </authorList>
    </citation>
    <scope>NUCLEOTIDE SEQUENCE</scope>
    <source>
        <strain evidence="7">F156N33</strain>
    </source>
</reference>
<dbReference type="InterPro" id="IPR003000">
    <property type="entry name" value="Sirtuin"/>
</dbReference>
<dbReference type="GO" id="GO:0036054">
    <property type="term" value="F:protein-malonyllysine demalonylase activity"/>
    <property type="evidence" value="ECO:0007669"/>
    <property type="project" value="InterPro"/>
</dbReference>
<dbReference type="InterPro" id="IPR026590">
    <property type="entry name" value="Ssirtuin_cat_dom"/>
</dbReference>
<keyword evidence="2" id="KW-0808">Transferase</keyword>
<feature type="compositionally biased region" description="Polar residues" evidence="5">
    <location>
        <begin position="677"/>
        <end position="691"/>
    </location>
</feature>
<feature type="binding site" evidence="4">
    <location>
        <position position="208"/>
    </location>
    <ligand>
        <name>Zn(2+)</name>
        <dbReference type="ChEBI" id="CHEBI:29105"/>
    </ligand>
</feature>
<feature type="active site" description="Proton acceptor" evidence="4">
    <location>
        <position position="148"/>
    </location>
</feature>
<name>A0A9P7KVN6_9HYPO</name>
<evidence type="ECO:0000256" key="3">
    <source>
        <dbReference type="ARBA" id="ARBA00023027"/>
    </source>
</evidence>
<feature type="region of interest" description="Disordered" evidence="5">
    <location>
        <begin position="599"/>
        <end position="627"/>
    </location>
</feature>
<dbReference type="PANTHER" id="PTHR11085">
    <property type="entry name" value="NAD-DEPENDENT PROTEIN DEACYLASE SIRTUIN-5, MITOCHONDRIAL-RELATED"/>
    <property type="match status" value="1"/>
</dbReference>
<evidence type="ECO:0000256" key="5">
    <source>
        <dbReference type="SAM" id="MobiDB-lite"/>
    </source>
</evidence>
<dbReference type="GO" id="GO:0070403">
    <property type="term" value="F:NAD+ binding"/>
    <property type="evidence" value="ECO:0007669"/>
    <property type="project" value="InterPro"/>
</dbReference>
<dbReference type="Pfam" id="PF02146">
    <property type="entry name" value="SIR2"/>
    <property type="match status" value="1"/>
</dbReference>
<dbReference type="GO" id="GO:0000398">
    <property type="term" value="P:mRNA splicing, via spliceosome"/>
    <property type="evidence" value="ECO:0007669"/>
    <property type="project" value="InterPro"/>
</dbReference>
<dbReference type="PANTHER" id="PTHR11085:SF10">
    <property type="entry name" value="NAD-DEPENDENT PROTEIN DEACYLASE SIRTUIN-5, MITOCHONDRIAL-RELATED"/>
    <property type="match status" value="1"/>
</dbReference>
<dbReference type="EMBL" id="JAGPUO010000004">
    <property type="protein sequence ID" value="KAG5663404.1"/>
    <property type="molecule type" value="Genomic_DNA"/>
</dbReference>
<keyword evidence="8" id="KW-1185">Reference proteome</keyword>